<evidence type="ECO:0000313" key="3">
    <source>
        <dbReference type="Proteomes" id="UP001054945"/>
    </source>
</evidence>
<comment type="caution">
    <text evidence="2">The sequence shown here is derived from an EMBL/GenBank/DDBJ whole genome shotgun (WGS) entry which is preliminary data.</text>
</comment>
<evidence type="ECO:0000313" key="2">
    <source>
        <dbReference type="EMBL" id="GIZ01540.1"/>
    </source>
</evidence>
<protein>
    <submittedName>
        <fullName evidence="2">Uncharacterized protein</fullName>
    </submittedName>
</protein>
<dbReference type="EMBL" id="BPLR01001317">
    <property type="protein sequence ID" value="GIZ01540.1"/>
    <property type="molecule type" value="Genomic_DNA"/>
</dbReference>
<dbReference type="AlphaFoldDB" id="A0AAV4Y5P7"/>
<evidence type="ECO:0000256" key="1">
    <source>
        <dbReference type="SAM" id="MobiDB-lite"/>
    </source>
</evidence>
<feature type="region of interest" description="Disordered" evidence="1">
    <location>
        <begin position="209"/>
        <end position="291"/>
    </location>
</feature>
<keyword evidence="3" id="KW-1185">Reference proteome</keyword>
<dbReference type="Proteomes" id="UP001054945">
    <property type="component" value="Unassembled WGS sequence"/>
</dbReference>
<proteinExistence type="predicted"/>
<gene>
    <name evidence="2" type="ORF">CEXT_672441</name>
</gene>
<accession>A0AAV4Y5P7</accession>
<organism evidence="2 3">
    <name type="scientific">Caerostris extrusa</name>
    <name type="common">Bark spider</name>
    <name type="synonym">Caerostris bankana</name>
    <dbReference type="NCBI Taxonomy" id="172846"/>
    <lineage>
        <taxon>Eukaryota</taxon>
        <taxon>Metazoa</taxon>
        <taxon>Ecdysozoa</taxon>
        <taxon>Arthropoda</taxon>
        <taxon>Chelicerata</taxon>
        <taxon>Arachnida</taxon>
        <taxon>Araneae</taxon>
        <taxon>Araneomorphae</taxon>
        <taxon>Entelegynae</taxon>
        <taxon>Araneoidea</taxon>
        <taxon>Araneidae</taxon>
        <taxon>Caerostris</taxon>
    </lineage>
</organism>
<reference evidence="2 3" key="1">
    <citation type="submission" date="2021-06" db="EMBL/GenBank/DDBJ databases">
        <title>Caerostris extrusa draft genome.</title>
        <authorList>
            <person name="Kono N."/>
            <person name="Arakawa K."/>
        </authorList>
    </citation>
    <scope>NUCLEOTIDE SEQUENCE [LARGE SCALE GENOMIC DNA]</scope>
</reference>
<name>A0AAV4Y5P7_CAEEX</name>
<sequence length="323" mass="36442">MKFPLPYPKEDQRLQSGLIAPDMEISAEKVPTLNYQKSEFKGNNFLEKFVITIVKVFDPRCLDDYEKAIEEARIPFENLTVEERVLSRTHIPNTKSKTSNKSLKSQVSTPTQQNLVVVQVKLQTTYRLLLKIILKLKIHKKTHTIAFRQPKKEEHKDNGFVKSKRTQKRPFFADYSKLLFDHSRIGNEHVNVNLILMFQYDDEKISNYHSLLDPGPTELADPGPTELADPAPTELADPAPTELADPAPTELADPGPTELADPAPTELADPGPTELADPGPTELADPGPTELADPDLRNWLIPDLRNWLIPDLRNWLIPTYGTG</sequence>